<comment type="caution">
    <text evidence="2">The sequence shown here is derived from an EMBL/GenBank/DDBJ whole genome shotgun (WGS) entry which is preliminary data.</text>
</comment>
<dbReference type="Proteomes" id="UP000198406">
    <property type="component" value="Unassembled WGS sequence"/>
</dbReference>
<reference evidence="2 3" key="1">
    <citation type="journal article" date="2015" name="Plant Cell">
        <title>Oil accumulation by the oleaginous diatom Fistulifera solaris as revealed by the genome and transcriptome.</title>
        <authorList>
            <person name="Tanaka T."/>
            <person name="Maeda Y."/>
            <person name="Veluchamy A."/>
            <person name="Tanaka M."/>
            <person name="Abida H."/>
            <person name="Marechal E."/>
            <person name="Bowler C."/>
            <person name="Muto M."/>
            <person name="Sunaga Y."/>
            <person name="Tanaka M."/>
            <person name="Yoshino T."/>
            <person name="Taniguchi T."/>
            <person name="Fukuda Y."/>
            <person name="Nemoto M."/>
            <person name="Matsumoto M."/>
            <person name="Wong P.S."/>
            <person name="Aburatani S."/>
            <person name="Fujibuchi W."/>
        </authorList>
    </citation>
    <scope>NUCLEOTIDE SEQUENCE [LARGE SCALE GENOMIC DNA]</scope>
    <source>
        <strain evidence="2 3">JPCC DA0580</strain>
    </source>
</reference>
<dbReference type="Pfam" id="PF20253">
    <property type="entry name" value="DUF6604"/>
    <property type="match status" value="1"/>
</dbReference>
<sequence>MSIRLREKVTARNFGSKDGGDLGHQYIIDVLKYCYGALQFANRMAAAVTHDNDVSNTIGGRFNALTLDDFGEEEEEEVDWNDMDIAIQKGDLPRYEGLEVEEEIGIHKYLLKGDDEFQVVALLLTMNDAMGRIRGHYELLKDFMHESQLCMRVIMECAVVANTATRIVYQAENELALEHPHLSSFYHVLAFLFYSTIVEDINKVLKQTKKEKDPYMALQFVAEMVELSFYEAAGQTHVPSTVKRFVKKSGLEQSYVDRMAGIIHNYTCWETLLGIEERTMGIVADETSETGILAPGMRPHTWFGPLKNIGGDSCILNTQKLVQIIAMGFKGMSVPGEAPEHWAPPFDEDKSPAKRIRGDLDGIFAFIILPELLMLCRDAPIDYLPEGSHLITVLDLLHRHVKGHLTKAVPISLTFGLHAILMSIFVLHGDGDLARVAVNAKQSYSMLFEQLQTGLEESKVVESAPLVHKYVHAYGSMEGFAKLVRPSDDPSYKVDPLQAEMLTLWNPLLGGGYMLHATYICSIELGTATINSMGQLRSVLHLYNGLRLRDSTFEIPLLRDLDNFFERDTCIWVDGKPEKGSCCEMFWLAWGLNPKLATSISSNYTANGDPRYDDWTIDLRRKTTGLSPESISTSYRGVVQHDF</sequence>
<organism evidence="2 3">
    <name type="scientific">Fistulifera solaris</name>
    <name type="common">Oleaginous diatom</name>
    <dbReference type="NCBI Taxonomy" id="1519565"/>
    <lineage>
        <taxon>Eukaryota</taxon>
        <taxon>Sar</taxon>
        <taxon>Stramenopiles</taxon>
        <taxon>Ochrophyta</taxon>
        <taxon>Bacillariophyta</taxon>
        <taxon>Bacillariophyceae</taxon>
        <taxon>Bacillariophycidae</taxon>
        <taxon>Naviculales</taxon>
        <taxon>Naviculaceae</taxon>
        <taxon>Fistulifera</taxon>
    </lineage>
</organism>
<protein>
    <recommendedName>
        <fullName evidence="1">DUF6604 domain-containing protein</fullName>
    </recommendedName>
</protein>
<evidence type="ECO:0000313" key="2">
    <source>
        <dbReference type="EMBL" id="GAX17730.1"/>
    </source>
</evidence>
<evidence type="ECO:0000259" key="1">
    <source>
        <dbReference type="Pfam" id="PF20253"/>
    </source>
</evidence>
<feature type="domain" description="DUF6604" evidence="1">
    <location>
        <begin position="3"/>
        <end position="175"/>
    </location>
</feature>
<evidence type="ECO:0000313" key="3">
    <source>
        <dbReference type="Proteomes" id="UP000198406"/>
    </source>
</evidence>
<accession>A0A1Z5JUN2</accession>
<dbReference type="InParanoid" id="A0A1Z5JUN2"/>
<dbReference type="EMBL" id="BDSP01000122">
    <property type="protein sequence ID" value="GAX17730.1"/>
    <property type="molecule type" value="Genomic_DNA"/>
</dbReference>
<name>A0A1Z5JUN2_FISSO</name>
<dbReference type="InterPro" id="IPR046539">
    <property type="entry name" value="DUF6604"/>
</dbReference>
<keyword evidence="3" id="KW-1185">Reference proteome</keyword>
<gene>
    <name evidence="2" type="ORF">FisN_24Hu204</name>
</gene>
<dbReference type="OrthoDB" id="42854at2759"/>
<proteinExistence type="predicted"/>
<dbReference type="AlphaFoldDB" id="A0A1Z5JUN2"/>